<feature type="compositionally biased region" description="Gly residues" evidence="3">
    <location>
        <begin position="232"/>
        <end position="243"/>
    </location>
</feature>
<evidence type="ECO:0000256" key="1">
    <source>
        <dbReference type="ARBA" id="ARBA00008482"/>
    </source>
</evidence>
<sequence length="270" mass="28554">MEQEKALNALQPFLALASSATSPQTAADLVVRATSAPNTYIFTELLQTPEVQALASSPEFAQFLTLLEIFCYGSYQSYKSTPGLPELTDAQLLKLRQLSLLTIASQKNDPALASTEPALSYASLQKVLDLQSRESVEKLVVSAIYAGLIKAQLNPKDSMIQINSVSALRDVSPSAIGGLLSSLQALSARCDATLESLAAEMVQIRADADRRAVQSAEWAAKTGKLREELKKAGGGGGSSGSGSGKASSAPFSVHQRRSSLDSSQLHGQEP</sequence>
<comment type="caution">
    <text evidence="5">The sequence shown here is derived from an EMBL/GenBank/DDBJ whole genome shotgun (WGS) entry which is preliminary data.</text>
</comment>
<feature type="compositionally biased region" description="Polar residues" evidence="3">
    <location>
        <begin position="260"/>
        <end position="270"/>
    </location>
</feature>
<dbReference type="PANTHER" id="PTHR15350">
    <property type="entry name" value="COP9 SIGNALOSOME COMPLEX SUBUNIT 7/DENDRITIC CELL PROTEIN GA17"/>
    <property type="match status" value="1"/>
</dbReference>
<feature type="region of interest" description="Disordered" evidence="3">
    <location>
        <begin position="227"/>
        <end position="270"/>
    </location>
</feature>
<dbReference type="InterPro" id="IPR045237">
    <property type="entry name" value="COPS7/eIF3m"/>
</dbReference>
<dbReference type="AlphaFoldDB" id="A0AAN7BPS7"/>
<dbReference type="SMART" id="SM00088">
    <property type="entry name" value="PINT"/>
    <property type="match status" value="1"/>
</dbReference>
<organism evidence="5 6">
    <name type="scientific">Podospora fimiseda</name>
    <dbReference type="NCBI Taxonomy" id="252190"/>
    <lineage>
        <taxon>Eukaryota</taxon>
        <taxon>Fungi</taxon>
        <taxon>Dikarya</taxon>
        <taxon>Ascomycota</taxon>
        <taxon>Pezizomycotina</taxon>
        <taxon>Sordariomycetes</taxon>
        <taxon>Sordariomycetidae</taxon>
        <taxon>Sordariales</taxon>
        <taxon>Podosporaceae</taxon>
        <taxon>Podospora</taxon>
    </lineage>
</organism>
<dbReference type="Pfam" id="PF01399">
    <property type="entry name" value="PCI"/>
    <property type="match status" value="1"/>
</dbReference>
<dbReference type="Proteomes" id="UP001301958">
    <property type="component" value="Unassembled WGS sequence"/>
</dbReference>
<dbReference type="Pfam" id="PF22061">
    <property type="entry name" value="CSN7_HB_subdom"/>
    <property type="match status" value="1"/>
</dbReference>
<reference evidence="5" key="2">
    <citation type="submission" date="2023-05" db="EMBL/GenBank/DDBJ databases">
        <authorList>
            <consortium name="Lawrence Berkeley National Laboratory"/>
            <person name="Steindorff A."/>
            <person name="Hensen N."/>
            <person name="Bonometti L."/>
            <person name="Westerberg I."/>
            <person name="Brannstrom I.O."/>
            <person name="Guillou S."/>
            <person name="Cros-Aarteil S."/>
            <person name="Calhoun S."/>
            <person name="Haridas S."/>
            <person name="Kuo A."/>
            <person name="Mondo S."/>
            <person name="Pangilinan J."/>
            <person name="Riley R."/>
            <person name="Labutti K."/>
            <person name="Andreopoulos B."/>
            <person name="Lipzen A."/>
            <person name="Chen C."/>
            <person name="Yanf M."/>
            <person name="Daum C."/>
            <person name="Ng V."/>
            <person name="Clum A."/>
            <person name="Ohm R."/>
            <person name="Martin F."/>
            <person name="Silar P."/>
            <person name="Natvig D."/>
            <person name="Lalanne C."/>
            <person name="Gautier V."/>
            <person name="Ament-Velasquez S.L."/>
            <person name="Kruys A."/>
            <person name="Hutchinson M.I."/>
            <person name="Powell A.J."/>
            <person name="Barry K."/>
            <person name="Miller A.N."/>
            <person name="Grigoriev I.V."/>
            <person name="Debuchy R."/>
            <person name="Gladieux P."/>
            <person name="Thoren M.H."/>
            <person name="Johannesson H."/>
        </authorList>
    </citation>
    <scope>NUCLEOTIDE SEQUENCE</scope>
    <source>
        <strain evidence="5">CBS 990.96</strain>
    </source>
</reference>
<evidence type="ECO:0000313" key="6">
    <source>
        <dbReference type="Proteomes" id="UP001301958"/>
    </source>
</evidence>
<name>A0AAN7BPS7_9PEZI</name>
<feature type="domain" description="PCI" evidence="4">
    <location>
        <begin position="2"/>
        <end position="167"/>
    </location>
</feature>
<keyword evidence="2" id="KW-0736">Signalosome</keyword>
<accession>A0AAN7BPS7</accession>
<protein>
    <recommendedName>
        <fullName evidence="4">PCI domain-containing protein</fullName>
    </recommendedName>
</protein>
<reference evidence="5" key="1">
    <citation type="journal article" date="2023" name="Mol. Phylogenet. Evol.">
        <title>Genome-scale phylogeny and comparative genomics of the fungal order Sordariales.</title>
        <authorList>
            <person name="Hensen N."/>
            <person name="Bonometti L."/>
            <person name="Westerberg I."/>
            <person name="Brannstrom I.O."/>
            <person name="Guillou S."/>
            <person name="Cros-Aarteil S."/>
            <person name="Calhoun S."/>
            <person name="Haridas S."/>
            <person name="Kuo A."/>
            <person name="Mondo S."/>
            <person name="Pangilinan J."/>
            <person name="Riley R."/>
            <person name="LaButti K."/>
            <person name="Andreopoulos B."/>
            <person name="Lipzen A."/>
            <person name="Chen C."/>
            <person name="Yan M."/>
            <person name="Daum C."/>
            <person name="Ng V."/>
            <person name="Clum A."/>
            <person name="Steindorff A."/>
            <person name="Ohm R.A."/>
            <person name="Martin F."/>
            <person name="Silar P."/>
            <person name="Natvig D.O."/>
            <person name="Lalanne C."/>
            <person name="Gautier V."/>
            <person name="Ament-Velasquez S.L."/>
            <person name="Kruys A."/>
            <person name="Hutchinson M.I."/>
            <person name="Powell A.J."/>
            <person name="Barry K."/>
            <person name="Miller A.N."/>
            <person name="Grigoriev I.V."/>
            <person name="Debuchy R."/>
            <person name="Gladieux P."/>
            <person name="Hiltunen Thoren M."/>
            <person name="Johannesson H."/>
        </authorList>
    </citation>
    <scope>NUCLEOTIDE SEQUENCE</scope>
    <source>
        <strain evidence="5">CBS 990.96</strain>
    </source>
</reference>
<evidence type="ECO:0000313" key="5">
    <source>
        <dbReference type="EMBL" id="KAK4227245.1"/>
    </source>
</evidence>
<keyword evidence="6" id="KW-1185">Reference proteome</keyword>
<dbReference type="InterPro" id="IPR000717">
    <property type="entry name" value="PCI_dom"/>
</dbReference>
<dbReference type="PROSITE" id="PS50250">
    <property type="entry name" value="PCI"/>
    <property type="match status" value="1"/>
</dbReference>
<dbReference type="EMBL" id="MU865334">
    <property type="protein sequence ID" value="KAK4227245.1"/>
    <property type="molecule type" value="Genomic_DNA"/>
</dbReference>
<evidence type="ECO:0000256" key="3">
    <source>
        <dbReference type="SAM" id="MobiDB-lite"/>
    </source>
</evidence>
<dbReference type="PANTHER" id="PTHR15350:SF5">
    <property type="entry name" value="COP9 SIGNALOSOME COMPLEX SUBUNIT 7"/>
    <property type="match status" value="1"/>
</dbReference>
<comment type="similarity">
    <text evidence="1">Belongs to the CSN7/EIF3M family. CSN7 subfamily.</text>
</comment>
<evidence type="ECO:0000256" key="2">
    <source>
        <dbReference type="ARBA" id="ARBA00022790"/>
    </source>
</evidence>
<proteinExistence type="inferred from homology"/>
<gene>
    <name evidence="5" type="ORF">QBC38DRAFT_198733</name>
</gene>
<dbReference type="GO" id="GO:0008180">
    <property type="term" value="C:COP9 signalosome"/>
    <property type="evidence" value="ECO:0007669"/>
    <property type="project" value="UniProtKB-KW"/>
</dbReference>
<evidence type="ECO:0000259" key="4">
    <source>
        <dbReference type="PROSITE" id="PS50250"/>
    </source>
</evidence>